<keyword evidence="7" id="KW-0472">Membrane</keyword>
<feature type="transmembrane region" description="Helical" evidence="7">
    <location>
        <begin position="234"/>
        <end position="254"/>
    </location>
</feature>
<gene>
    <name evidence="10" type="ORF">ICHIAU1_20530</name>
</gene>
<dbReference type="SUPFAM" id="SSF47384">
    <property type="entry name" value="Homodimeric domain of signal transducing histidine kinase"/>
    <property type="match status" value="1"/>
</dbReference>
<keyword evidence="8" id="KW-0732">Signal</keyword>
<evidence type="ECO:0000256" key="3">
    <source>
        <dbReference type="ARBA" id="ARBA00022553"/>
    </source>
</evidence>
<reference evidence="11" key="1">
    <citation type="submission" date="2020-01" db="EMBL/GenBank/DDBJ databases">
        <title>Phosphoaccumulans saitamaens gen. nov., sp. nov., a polyphosphate accumulating bacterium isolated from surface river water.</title>
        <authorList>
            <person name="Watanabe K."/>
            <person name="Suda W."/>
        </authorList>
    </citation>
    <scope>NUCLEOTIDE SEQUENCE [LARGE SCALE GENOMIC DNA]</scope>
    <source>
        <strain evidence="11">ICHIAU1</strain>
    </source>
</reference>
<evidence type="ECO:0000256" key="2">
    <source>
        <dbReference type="ARBA" id="ARBA00012438"/>
    </source>
</evidence>
<sequence>MKNWSRSLILALLMLVATSCAIAQDFVTERAWVEDPSGTKTLAEIKKLPETPLAGKLFTQGYSNSAFWMRLHIDPGQAAHNATDKLIVRLRPPYQDQIWLFDPLAPQDQVRVTGDHYDWADDEYRSLNLNFVIPVGTQPRDIWLRLKTTVSTMTFIEVMTDDQVRAADRHQEMVTMLYLSVLFICFGWAVLARINRKDALLSCYIVREAFVIAYALAILGYFRVLTSGWLPPSWLDTTINLLGFAFPAIVVWFDARLISEFKPRPWLARLHFSMIFFFPVEVVLVFTGNTAAAARLSSLVVLAILLLVVACAMSTQAWAQARNAPPEQQPVYSKSLLVFIYALVAVVILLHRLPLMGTVAGQEYFVYFNLVFPLLTSITLMVLVQVRAHRLAQRQLEAQFRLERAEVETALERERRIEQSRFVSMLAHELKTPISVARLSLDAMNTKGVEHDRIQRALQNMNDVVERCRISDALEGHRFQVMKESFGLREAVFERIDLLPNHERVKVFEGNDVYVYTDWQLVSVIIANLLDNALKYSPDSSEVEVYVSQQSREGQPGASLVVTNQIGPTGIPDADKVFQKYYRAKTAEGKSGSGLGLYLTAGIAELLGGVVSCRTVESCVEFELWIPD</sequence>
<protein>
    <recommendedName>
        <fullName evidence="2">histidine kinase</fullName>
        <ecNumber evidence="2">2.7.13.3</ecNumber>
    </recommendedName>
</protein>
<dbReference type="Pfam" id="PF02518">
    <property type="entry name" value="HATPase_c"/>
    <property type="match status" value="1"/>
</dbReference>
<dbReference type="PANTHER" id="PTHR45453">
    <property type="entry name" value="PHOSPHATE REGULON SENSOR PROTEIN PHOR"/>
    <property type="match status" value="1"/>
</dbReference>
<keyword evidence="3" id="KW-0597">Phosphoprotein</keyword>
<feature type="transmembrane region" description="Helical" evidence="7">
    <location>
        <begin position="364"/>
        <end position="384"/>
    </location>
</feature>
<organism evidence="10 11">
    <name type="scientific">Fluviibacter phosphoraccumulans</name>
    <dbReference type="NCBI Taxonomy" id="1751046"/>
    <lineage>
        <taxon>Bacteria</taxon>
        <taxon>Pseudomonadati</taxon>
        <taxon>Pseudomonadota</taxon>
        <taxon>Betaproteobacteria</taxon>
        <taxon>Rhodocyclales</taxon>
        <taxon>Fluviibacteraceae</taxon>
        <taxon>Fluviibacter</taxon>
    </lineage>
</organism>
<comment type="catalytic activity">
    <reaction evidence="1">
        <text>ATP + protein L-histidine = ADP + protein N-phospho-L-histidine.</text>
        <dbReference type="EC" id="2.7.13.3"/>
    </reaction>
</comment>
<feature type="transmembrane region" description="Helical" evidence="7">
    <location>
        <begin position="266"/>
        <end position="287"/>
    </location>
</feature>
<keyword evidence="7" id="KW-0812">Transmembrane</keyword>
<dbReference type="SUPFAM" id="SSF55874">
    <property type="entry name" value="ATPase domain of HSP90 chaperone/DNA topoisomerase II/histidine kinase"/>
    <property type="match status" value="1"/>
</dbReference>
<dbReference type="OrthoDB" id="9812260at2"/>
<keyword evidence="5" id="KW-0418">Kinase</keyword>
<accession>A0A7R6R7Q8</accession>
<feature type="transmembrane region" description="Helical" evidence="7">
    <location>
        <begin position="173"/>
        <end position="192"/>
    </location>
</feature>
<dbReference type="EMBL" id="AP022345">
    <property type="protein sequence ID" value="BBU69770.1"/>
    <property type="molecule type" value="Genomic_DNA"/>
</dbReference>
<feature type="chain" id="PRO_5031476239" description="histidine kinase" evidence="8">
    <location>
        <begin position="24"/>
        <end position="628"/>
    </location>
</feature>
<evidence type="ECO:0000256" key="1">
    <source>
        <dbReference type="ARBA" id="ARBA00000085"/>
    </source>
</evidence>
<dbReference type="InterPro" id="IPR003661">
    <property type="entry name" value="HisK_dim/P_dom"/>
</dbReference>
<dbReference type="GO" id="GO:0000155">
    <property type="term" value="F:phosphorelay sensor kinase activity"/>
    <property type="evidence" value="ECO:0007669"/>
    <property type="project" value="InterPro"/>
</dbReference>
<feature type="transmembrane region" description="Helical" evidence="7">
    <location>
        <begin position="299"/>
        <end position="319"/>
    </location>
</feature>
<dbReference type="GO" id="GO:0004721">
    <property type="term" value="F:phosphoprotein phosphatase activity"/>
    <property type="evidence" value="ECO:0007669"/>
    <property type="project" value="TreeGrafter"/>
</dbReference>
<dbReference type="Gene3D" id="2.60.40.2380">
    <property type="match status" value="1"/>
</dbReference>
<evidence type="ECO:0000259" key="9">
    <source>
        <dbReference type="PROSITE" id="PS50109"/>
    </source>
</evidence>
<feature type="transmembrane region" description="Helical" evidence="7">
    <location>
        <begin position="331"/>
        <end position="352"/>
    </location>
</feature>
<dbReference type="Proteomes" id="UP000463961">
    <property type="component" value="Chromosome"/>
</dbReference>
<evidence type="ECO:0000256" key="5">
    <source>
        <dbReference type="ARBA" id="ARBA00022777"/>
    </source>
</evidence>
<dbReference type="Pfam" id="PF00512">
    <property type="entry name" value="HisKA"/>
    <property type="match status" value="1"/>
</dbReference>
<dbReference type="InterPro" id="IPR036890">
    <property type="entry name" value="HATPase_C_sf"/>
</dbReference>
<dbReference type="GO" id="GO:0016036">
    <property type="term" value="P:cellular response to phosphate starvation"/>
    <property type="evidence" value="ECO:0007669"/>
    <property type="project" value="TreeGrafter"/>
</dbReference>
<dbReference type="AlphaFoldDB" id="A0A7R6R7Q8"/>
<feature type="transmembrane region" description="Helical" evidence="7">
    <location>
        <begin position="204"/>
        <end position="222"/>
    </location>
</feature>
<dbReference type="Pfam" id="PF07696">
    <property type="entry name" value="7TMR-DISMED2"/>
    <property type="match status" value="1"/>
</dbReference>
<keyword evidence="11" id="KW-1185">Reference proteome</keyword>
<dbReference type="InterPro" id="IPR050351">
    <property type="entry name" value="BphY/WalK/GraS-like"/>
</dbReference>
<dbReference type="InterPro" id="IPR005467">
    <property type="entry name" value="His_kinase_dom"/>
</dbReference>
<dbReference type="PROSITE" id="PS50109">
    <property type="entry name" value="HIS_KIN"/>
    <property type="match status" value="1"/>
</dbReference>
<feature type="signal peptide" evidence="8">
    <location>
        <begin position="1"/>
        <end position="23"/>
    </location>
</feature>
<dbReference type="EC" id="2.7.13.3" evidence="2"/>
<proteinExistence type="predicted"/>
<evidence type="ECO:0000313" key="10">
    <source>
        <dbReference type="EMBL" id="BBU69770.1"/>
    </source>
</evidence>
<evidence type="ECO:0000256" key="7">
    <source>
        <dbReference type="SAM" id="Phobius"/>
    </source>
</evidence>
<dbReference type="InterPro" id="IPR003594">
    <property type="entry name" value="HATPase_dom"/>
</dbReference>
<dbReference type="PANTHER" id="PTHR45453:SF1">
    <property type="entry name" value="PHOSPHATE REGULON SENSOR PROTEIN PHOR"/>
    <property type="match status" value="1"/>
</dbReference>
<dbReference type="PROSITE" id="PS51257">
    <property type="entry name" value="PROKAR_LIPOPROTEIN"/>
    <property type="match status" value="1"/>
</dbReference>
<dbReference type="InterPro" id="IPR011622">
    <property type="entry name" value="7TMR_DISM_rcpt_extracell_dom2"/>
</dbReference>
<keyword evidence="7" id="KW-1133">Transmembrane helix</keyword>
<dbReference type="Gene3D" id="1.10.287.130">
    <property type="match status" value="1"/>
</dbReference>
<dbReference type="InterPro" id="IPR036097">
    <property type="entry name" value="HisK_dim/P_sf"/>
</dbReference>
<dbReference type="SMART" id="SM00388">
    <property type="entry name" value="HisKA"/>
    <property type="match status" value="1"/>
</dbReference>
<feature type="domain" description="Histidine kinase" evidence="9">
    <location>
        <begin position="425"/>
        <end position="628"/>
    </location>
</feature>
<dbReference type="CDD" id="cd00082">
    <property type="entry name" value="HisKA"/>
    <property type="match status" value="1"/>
</dbReference>
<name>A0A7R6R7Q8_9RHOO</name>
<evidence type="ECO:0000256" key="6">
    <source>
        <dbReference type="ARBA" id="ARBA00023012"/>
    </source>
</evidence>
<dbReference type="Gene3D" id="3.30.565.10">
    <property type="entry name" value="Histidine kinase-like ATPase, C-terminal domain"/>
    <property type="match status" value="1"/>
</dbReference>
<dbReference type="GO" id="GO:0005886">
    <property type="term" value="C:plasma membrane"/>
    <property type="evidence" value="ECO:0007669"/>
    <property type="project" value="TreeGrafter"/>
</dbReference>
<dbReference type="RefSeq" id="WP_162049549.1">
    <property type="nucleotide sequence ID" value="NZ_AP022345.1"/>
</dbReference>
<keyword evidence="6" id="KW-0902">Two-component regulatory system</keyword>
<keyword evidence="4" id="KW-0808">Transferase</keyword>
<evidence type="ECO:0000256" key="4">
    <source>
        <dbReference type="ARBA" id="ARBA00022679"/>
    </source>
</evidence>
<evidence type="ECO:0000313" key="11">
    <source>
        <dbReference type="Proteomes" id="UP000463961"/>
    </source>
</evidence>
<dbReference type="SMART" id="SM00387">
    <property type="entry name" value="HATPase_c"/>
    <property type="match status" value="1"/>
</dbReference>
<evidence type="ECO:0000256" key="8">
    <source>
        <dbReference type="SAM" id="SignalP"/>
    </source>
</evidence>